<dbReference type="GO" id="GO:0006633">
    <property type="term" value="P:fatty acid biosynthetic process"/>
    <property type="evidence" value="ECO:0007669"/>
    <property type="project" value="UniProtKB-UniRule"/>
</dbReference>
<evidence type="ECO:0000256" key="6">
    <source>
        <dbReference type="ARBA" id="ARBA00023098"/>
    </source>
</evidence>
<comment type="function">
    <text evidence="8">Transfers the 4'-phosphopantetheine moiety from coenzyme A to a Ser of acyl-carrier-protein.</text>
</comment>
<organism evidence="10 12">
    <name type="scientific">Candidatus Chlorohelix allophototropha</name>
    <dbReference type="NCBI Taxonomy" id="3003348"/>
    <lineage>
        <taxon>Bacteria</taxon>
        <taxon>Bacillati</taxon>
        <taxon>Chloroflexota</taxon>
        <taxon>Chloroflexia</taxon>
        <taxon>Candidatus Chloroheliales</taxon>
        <taxon>Candidatus Chloroheliaceae</taxon>
        <taxon>Candidatus Chlorohelix</taxon>
    </lineage>
</organism>
<dbReference type="Pfam" id="PF01648">
    <property type="entry name" value="ACPS"/>
    <property type="match status" value="1"/>
</dbReference>
<dbReference type="GO" id="GO:0000287">
    <property type="term" value="F:magnesium ion binding"/>
    <property type="evidence" value="ECO:0007669"/>
    <property type="project" value="UniProtKB-UniRule"/>
</dbReference>
<dbReference type="InterPro" id="IPR008278">
    <property type="entry name" value="4-PPantetheinyl_Trfase_dom"/>
</dbReference>
<evidence type="ECO:0000256" key="7">
    <source>
        <dbReference type="ARBA" id="ARBA00023160"/>
    </source>
</evidence>
<dbReference type="InterPro" id="IPR004568">
    <property type="entry name" value="Ppantetheine-prot_Trfase_dom"/>
</dbReference>
<evidence type="ECO:0000259" key="9">
    <source>
        <dbReference type="Pfam" id="PF01648"/>
    </source>
</evidence>
<proteinExistence type="inferred from homology"/>
<dbReference type="EMBL" id="CP128399">
    <property type="protein sequence ID" value="WJW65949.1"/>
    <property type="molecule type" value="Genomic_DNA"/>
</dbReference>
<comment type="similarity">
    <text evidence="8">Belongs to the P-Pant transferase superfamily. AcpS family.</text>
</comment>
<name>A0A8T7M2E0_9CHLR</name>
<dbReference type="GO" id="GO:0008897">
    <property type="term" value="F:holo-[acyl-carrier-protein] synthase activity"/>
    <property type="evidence" value="ECO:0007669"/>
    <property type="project" value="UniProtKB-UniRule"/>
</dbReference>
<dbReference type="Gene3D" id="3.90.470.20">
    <property type="entry name" value="4'-phosphopantetheinyl transferase domain"/>
    <property type="match status" value="1"/>
</dbReference>
<dbReference type="HAMAP" id="MF_00101">
    <property type="entry name" value="AcpS"/>
    <property type="match status" value="1"/>
</dbReference>
<reference evidence="11" key="2">
    <citation type="journal article" date="2024" name="Nature">
        <title>Anoxygenic phototroph of the Chloroflexota uses a type I reaction centre.</title>
        <authorList>
            <person name="Tsuji J.M."/>
            <person name="Shaw N.A."/>
            <person name="Nagashima S."/>
            <person name="Venkiteswaran J.J."/>
            <person name="Schiff S.L."/>
            <person name="Watanabe T."/>
            <person name="Fukui M."/>
            <person name="Hanada S."/>
            <person name="Tank M."/>
            <person name="Neufeld J.D."/>
        </authorList>
    </citation>
    <scope>NUCLEOTIDE SEQUENCE</scope>
    <source>
        <strain evidence="11">L227-S17</strain>
    </source>
</reference>
<keyword evidence="1 8" id="KW-0444">Lipid biosynthesis</keyword>
<comment type="cofactor">
    <cofactor evidence="8">
        <name>Mg(2+)</name>
        <dbReference type="ChEBI" id="CHEBI:18420"/>
    </cofactor>
</comment>
<evidence type="ECO:0000256" key="3">
    <source>
        <dbReference type="ARBA" id="ARBA00022723"/>
    </source>
</evidence>
<keyword evidence="3 8" id="KW-0479">Metal-binding</keyword>
<keyword evidence="13" id="KW-1185">Reference proteome</keyword>
<accession>A0A8T7M2E0</accession>
<evidence type="ECO:0000313" key="12">
    <source>
        <dbReference type="Proteomes" id="UP000521676"/>
    </source>
</evidence>
<feature type="domain" description="4'-phosphopantetheinyl transferase" evidence="9">
    <location>
        <begin position="4"/>
        <end position="102"/>
    </location>
</feature>
<dbReference type="InterPro" id="IPR037143">
    <property type="entry name" value="4-PPantetheinyl_Trfase_dom_sf"/>
</dbReference>
<dbReference type="RefSeq" id="WP_341467836.1">
    <property type="nucleotide sequence ID" value="NZ_CP128399.1"/>
</dbReference>
<protein>
    <recommendedName>
        <fullName evidence="8">Holo-[acyl-carrier-protein] synthase</fullName>
        <shortName evidence="8">Holo-ACP synthase</shortName>
        <ecNumber evidence="8">2.7.8.7</ecNumber>
    </recommendedName>
    <alternativeName>
        <fullName evidence="8">4'-phosphopantetheinyl transferase AcpS</fullName>
    </alternativeName>
</protein>
<evidence type="ECO:0000313" key="11">
    <source>
        <dbReference type="EMBL" id="WJW65949.1"/>
    </source>
</evidence>
<sequence length="123" mass="13661">MLECGVDLVEIARIEQAVARLGERFLNRIYTEREREYCRGRAPQLAARFAAKEATAKILGTGLWRQGVSWHQIEVVNDLEGKPHLNLSGEAAKRAEKLGLSEWSISISHSRGDAIAFVVAMGN</sequence>
<dbReference type="NCBIfam" id="TIGR00556">
    <property type="entry name" value="pantethn_trn"/>
    <property type="match status" value="1"/>
</dbReference>
<feature type="binding site" evidence="8">
    <location>
        <position position="53"/>
    </location>
    <ligand>
        <name>Mg(2+)</name>
        <dbReference type="ChEBI" id="CHEBI:18420"/>
    </ligand>
</feature>
<dbReference type="GO" id="GO:0005737">
    <property type="term" value="C:cytoplasm"/>
    <property type="evidence" value="ECO:0007669"/>
    <property type="project" value="UniProtKB-SubCell"/>
</dbReference>
<dbReference type="EMBL" id="JACATZ010000001">
    <property type="protein sequence ID" value="NWJ46579.1"/>
    <property type="molecule type" value="Genomic_DNA"/>
</dbReference>
<dbReference type="SUPFAM" id="SSF56214">
    <property type="entry name" value="4'-phosphopantetheinyl transferase"/>
    <property type="match status" value="1"/>
</dbReference>
<reference evidence="10 12" key="1">
    <citation type="submission" date="2020-06" db="EMBL/GenBank/DDBJ databases">
        <title>Anoxygenic phototrophic Chloroflexota member uses a Type I reaction center.</title>
        <authorList>
            <person name="Tsuji J.M."/>
            <person name="Shaw N.A."/>
            <person name="Nagashima S."/>
            <person name="Venkiteswaran J."/>
            <person name="Schiff S.L."/>
            <person name="Hanada S."/>
            <person name="Tank M."/>
            <person name="Neufeld J.D."/>
        </authorList>
    </citation>
    <scope>NUCLEOTIDE SEQUENCE [LARGE SCALE GENOMIC DNA]</scope>
    <source>
        <strain evidence="10">L227-S17</strain>
    </source>
</reference>
<evidence type="ECO:0000256" key="8">
    <source>
        <dbReference type="HAMAP-Rule" id="MF_00101"/>
    </source>
</evidence>
<gene>
    <name evidence="8 10" type="primary">acpS</name>
    <name evidence="10" type="ORF">HXX08_11925</name>
    <name evidence="11" type="ORF">OZ401_001729</name>
</gene>
<keyword evidence="8" id="KW-0963">Cytoplasm</keyword>
<keyword evidence="2 8" id="KW-0808">Transferase</keyword>
<comment type="subcellular location">
    <subcellularLocation>
        <location evidence="8">Cytoplasm</location>
    </subcellularLocation>
</comment>
<dbReference type="EC" id="2.7.8.7" evidence="8"/>
<comment type="catalytic activity">
    <reaction evidence="8">
        <text>apo-[ACP] + CoA = holo-[ACP] + adenosine 3',5'-bisphosphate + H(+)</text>
        <dbReference type="Rhea" id="RHEA:12068"/>
        <dbReference type="Rhea" id="RHEA-COMP:9685"/>
        <dbReference type="Rhea" id="RHEA-COMP:9690"/>
        <dbReference type="ChEBI" id="CHEBI:15378"/>
        <dbReference type="ChEBI" id="CHEBI:29999"/>
        <dbReference type="ChEBI" id="CHEBI:57287"/>
        <dbReference type="ChEBI" id="CHEBI:58343"/>
        <dbReference type="ChEBI" id="CHEBI:64479"/>
        <dbReference type="EC" id="2.7.8.7"/>
    </reaction>
</comment>
<dbReference type="NCBIfam" id="TIGR00516">
    <property type="entry name" value="acpS"/>
    <property type="match status" value="1"/>
</dbReference>
<dbReference type="Proteomes" id="UP000521676">
    <property type="component" value="Unassembled WGS sequence"/>
</dbReference>
<evidence type="ECO:0000313" key="13">
    <source>
        <dbReference type="Proteomes" id="UP001431572"/>
    </source>
</evidence>
<evidence type="ECO:0000256" key="2">
    <source>
        <dbReference type="ARBA" id="ARBA00022679"/>
    </source>
</evidence>
<dbReference type="AlphaFoldDB" id="A0A8T7M2E0"/>
<keyword evidence="6 8" id="KW-0443">Lipid metabolism</keyword>
<keyword evidence="5 8" id="KW-0460">Magnesium</keyword>
<feature type="binding site" evidence="8">
    <location>
        <position position="7"/>
    </location>
    <ligand>
        <name>Mg(2+)</name>
        <dbReference type="ChEBI" id="CHEBI:18420"/>
    </ligand>
</feature>
<evidence type="ECO:0000313" key="10">
    <source>
        <dbReference type="EMBL" id="NWJ46579.1"/>
    </source>
</evidence>
<dbReference type="Proteomes" id="UP001431572">
    <property type="component" value="Chromosome 1"/>
</dbReference>
<evidence type="ECO:0000256" key="5">
    <source>
        <dbReference type="ARBA" id="ARBA00022842"/>
    </source>
</evidence>
<evidence type="ECO:0000256" key="1">
    <source>
        <dbReference type="ARBA" id="ARBA00022516"/>
    </source>
</evidence>
<keyword evidence="7 8" id="KW-0275">Fatty acid biosynthesis</keyword>
<dbReference type="InterPro" id="IPR002582">
    <property type="entry name" value="ACPS"/>
</dbReference>
<keyword evidence="4 8" id="KW-0276">Fatty acid metabolism</keyword>
<evidence type="ECO:0000256" key="4">
    <source>
        <dbReference type="ARBA" id="ARBA00022832"/>
    </source>
</evidence>